<dbReference type="EMBL" id="JAYWLU010000018">
    <property type="protein sequence ID" value="MEX3595899.1"/>
    <property type="molecule type" value="Genomic_DNA"/>
</dbReference>
<gene>
    <name evidence="2" type="ORF">VVR66_14375</name>
</gene>
<keyword evidence="1" id="KW-0472">Membrane</keyword>
<name>A0ABV3V547_9MICC</name>
<protein>
    <submittedName>
        <fullName evidence="2">Uncharacterized protein</fullName>
    </submittedName>
</protein>
<accession>A0ABV3V547</accession>
<reference evidence="2 3" key="1">
    <citation type="journal article" date="2024" name="Fungal Genet. Biol.">
        <title>The porcine skin microbiome exhibits broad fungal antagonism.</title>
        <authorList>
            <person name="De La Cruz K.F."/>
            <person name="Townsend E.C."/>
            <person name="Alex Cheong J.Z."/>
            <person name="Salamzade R."/>
            <person name="Liu A."/>
            <person name="Sandstrom S."/>
            <person name="Davila E."/>
            <person name="Huang L."/>
            <person name="Xu K.H."/>
            <person name="Wu S.Y."/>
            <person name="Meudt J.J."/>
            <person name="Shanmuganayagam D."/>
            <person name="Gibson A.L.F."/>
            <person name="Kalan L.R."/>
        </authorList>
    </citation>
    <scope>NUCLEOTIDE SEQUENCE [LARGE SCALE GENOMIC DNA]</scope>
    <source>
        <strain evidence="2 3">LK2625</strain>
    </source>
</reference>
<organism evidence="2 3">
    <name type="scientific">Kocuria carniphila</name>
    <dbReference type="NCBI Taxonomy" id="262208"/>
    <lineage>
        <taxon>Bacteria</taxon>
        <taxon>Bacillati</taxon>
        <taxon>Actinomycetota</taxon>
        <taxon>Actinomycetes</taxon>
        <taxon>Micrococcales</taxon>
        <taxon>Micrococcaceae</taxon>
        <taxon>Kocuria</taxon>
    </lineage>
</organism>
<sequence>MRWLILVLIVFVALVVTWQVDARGGDQFAVIAYPAIILFTAMSTLFLKYSGFLKKDDATNRRASRR</sequence>
<feature type="transmembrane region" description="Helical" evidence="1">
    <location>
        <begin position="32"/>
        <end position="52"/>
    </location>
</feature>
<keyword evidence="3" id="KW-1185">Reference proteome</keyword>
<dbReference type="RefSeq" id="WP_368629974.1">
    <property type="nucleotide sequence ID" value="NZ_JAYWLU010000018.1"/>
</dbReference>
<comment type="caution">
    <text evidence="2">The sequence shown here is derived from an EMBL/GenBank/DDBJ whole genome shotgun (WGS) entry which is preliminary data.</text>
</comment>
<evidence type="ECO:0000313" key="2">
    <source>
        <dbReference type="EMBL" id="MEX3595899.1"/>
    </source>
</evidence>
<proteinExistence type="predicted"/>
<keyword evidence="1" id="KW-1133">Transmembrane helix</keyword>
<evidence type="ECO:0000256" key="1">
    <source>
        <dbReference type="SAM" id="Phobius"/>
    </source>
</evidence>
<evidence type="ECO:0000313" key="3">
    <source>
        <dbReference type="Proteomes" id="UP001558481"/>
    </source>
</evidence>
<dbReference type="Proteomes" id="UP001558481">
    <property type="component" value="Unassembled WGS sequence"/>
</dbReference>
<keyword evidence="1" id="KW-0812">Transmembrane</keyword>